<evidence type="ECO:0000256" key="1">
    <source>
        <dbReference type="SAM" id="MobiDB-lite"/>
    </source>
</evidence>
<proteinExistence type="predicted"/>
<dbReference type="AlphaFoldDB" id="A0A7R8UCD4"/>
<gene>
    <name evidence="3" type="ORF">HERILL_LOCUS1270</name>
</gene>
<evidence type="ECO:0000256" key="2">
    <source>
        <dbReference type="SAM" id="Phobius"/>
    </source>
</evidence>
<accession>A0A7R8UCD4</accession>
<organism evidence="3 4">
    <name type="scientific">Hermetia illucens</name>
    <name type="common">Black soldier fly</name>
    <dbReference type="NCBI Taxonomy" id="343691"/>
    <lineage>
        <taxon>Eukaryota</taxon>
        <taxon>Metazoa</taxon>
        <taxon>Ecdysozoa</taxon>
        <taxon>Arthropoda</taxon>
        <taxon>Hexapoda</taxon>
        <taxon>Insecta</taxon>
        <taxon>Pterygota</taxon>
        <taxon>Neoptera</taxon>
        <taxon>Endopterygota</taxon>
        <taxon>Diptera</taxon>
        <taxon>Brachycera</taxon>
        <taxon>Stratiomyomorpha</taxon>
        <taxon>Stratiomyidae</taxon>
        <taxon>Hermetiinae</taxon>
        <taxon>Hermetia</taxon>
    </lineage>
</organism>
<feature type="region of interest" description="Disordered" evidence="1">
    <location>
        <begin position="119"/>
        <end position="143"/>
    </location>
</feature>
<keyword evidence="2" id="KW-0812">Transmembrane</keyword>
<reference evidence="3 4" key="1">
    <citation type="submission" date="2020-11" db="EMBL/GenBank/DDBJ databases">
        <authorList>
            <person name="Wallbank WR R."/>
            <person name="Pardo Diaz C."/>
            <person name="Kozak K."/>
            <person name="Martin S."/>
            <person name="Jiggins C."/>
            <person name="Moest M."/>
            <person name="Warren A I."/>
            <person name="Generalovic N T."/>
            <person name="Byers J.R.P. K."/>
            <person name="Montejo-Kovacevich G."/>
            <person name="Yen C E."/>
        </authorList>
    </citation>
    <scope>NUCLEOTIDE SEQUENCE [LARGE SCALE GENOMIC DNA]</scope>
</reference>
<keyword evidence="4" id="KW-1185">Reference proteome</keyword>
<evidence type="ECO:0000313" key="4">
    <source>
        <dbReference type="Proteomes" id="UP000594454"/>
    </source>
</evidence>
<protein>
    <submittedName>
        <fullName evidence="3">Uncharacterized protein</fullName>
    </submittedName>
</protein>
<dbReference type="Proteomes" id="UP000594454">
    <property type="component" value="Chromosome 1"/>
</dbReference>
<evidence type="ECO:0000313" key="3">
    <source>
        <dbReference type="EMBL" id="CAD7077974.1"/>
    </source>
</evidence>
<dbReference type="InParanoid" id="A0A7R8UCD4"/>
<keyword evidence="2" id="KW-0472">Membrane</keyword>
<feature type="transmembrane region" description="Helical" evidence="2">
    <location>
        <begin position="46"/>
        <end position="69"/>
    </location>
</feature>
<feature type="transmembrane region" description="Helical" evidence="2">
    <location>
        <begin position="81"/>
        <end position="103"/>
    </location>
</feature>
<dbReference type="EMBL" id="LR899009">
    <property type="protein sequence ID" value="CAD7077974.1"/>
    <property type="molecule type" value="Genomic_DNA"/>
</dbReference>
<sequence length="143" mass="15668">MILRMLPSASSVGFGILERATYEMFFPRLGISSIKDTQQNAVKSPVLAIIALITIGGSMCFVAGGLFLFSAISSQQSEKYCSGFLIIFIGIVLLMTCYFAWVLTSHRFTNWMSESTSESNSQSAANDVHDGSPPSYDEVVREM</sequence>
<keyword evidence="2" id="KW-1133">Transmembrane helix</keyword>
<name>A0A7R8UCD4_HERIL</name>
<dbReference type="OrthoDB" id="10498394at2759"/>